<evidence type="ECO:0000313" key="5">
    <source>
        <dbReference type="EMBL" id="ACB94238.1"/>
    </source>
</evidence>
<protein>
    <submittedName>
        <fullName evidence="5">Nucleotidyl transferase</fullName>
    </submittedName>
</protein>
<feature type="domain" description="MobA-like NTP transferase" evidence="4">
    <location>
        <begin position="18"/>
        <end position="149"/>
    </location>
</feature>
<dbReference type="InterPro" id="IPR029044">
    <property type="entry name" value="Nucleotide-diphossugar_trans"/>
</dbReference>
<dbReference type="AlphaFoldDB" id="B2IFM7"/>
<accession>B2IFM7</accession>
<reference evidence="5 6" key="2">
    <citation type="journal article" date="2010" name="J. Bacteriol.">
        <title>Complete genome sequence of Beijerinckia indica subsp. indica.</title>
        <authorList>
            <person name="Tamas I."/>
            <person name="Dedysh S.N."/>
            <person name="Liesack W."/>
            <person name="Stott M.B."/>
            <person name="Alam M."/>
            <person name="Murrell J.C."/>
            <person name="Dunfield P.F."/>
        </authorList>
    </citation>
    <scope>NUCLEOTIDE SEQUENCE [LARGE SCALE GENOMIC DNA]</scope>
    <source>
        <strain evidence="6">ATCC 9039 / DSM 1715 / NCIMB 8712</strain>
    </source>
</reference>
<gene>
    <name evidence="5" type="ordered locus">Bind_0586</name>
</gene>
<dbReference type="CDD" id="cd06422">
    <property type="entry name" value="NTP_transferase_like_1"/>
    <property type="match status" value="1"/>
</dbReference>
<keyword evidence="6" id="KW-1185">Reference proteome</keyword>
<dbReference type="PANTHER" id="PTHR43584:SF8">
    <property type="entry name" value="N-ACETYLMURAMATE ALPHA-1-PHOSPHATE URIDYLYLTRANSFERASE"/>
    <property type="match status" value="1"/>
</dbReference>
<dbReference type="InterPro" id="IPR050065">
    <property type="entry name" value="GlmU-like"/>
</dbReference>
<evidence type="ECO:0000256" key="3">
    <source>
        <dbReference type="ARBA" id="ARBA00022842"/>
    </source>
</evidence>
<evidence type="ECO:0000256" key="1">
    <source>
        <dbReference type="ARBA" id="ARBA00022679"/>
    </source>
</evidence>
<organism evidence="5 6">
    <name type="scientific">Beijerinckia indica subsp. indica (strain ATCC 9039 / DSM 1715 / NCIMB 8712)</name>
    <dbReference type="NCBI Taxonomy" id="395963"/>
    <lineage>
        <taxon>Bacteria</taxon>
        <taxon>Pseudomonadati</taxon>
        <taxon>Pseudomonadota</taxon>
        <taxon>Alphaproteobacteria</taxon>
        <taxon>Hyphomicrobiales</taxon>
        <taxon>Beijerinckiaceae</taxon>
        <taxon>Beijerinckia</taxon>
    </lineage>
</organism>
<dbReference type="Proteomes" id="UP000001695">
    <property type="component" value="Chromosome"/>
</dbReference>
<keyword evidence="3" id="KW-0460">Magnesium</keyword>
<reference evidence="6" key="1">
    <citation type="submission" date="2008-03" db="EMBL/GenBank/DDBJ databases">
        <title>Complete sequence of chromosome of Beijerinckia indica subsp. indica ATCC 9039.</title>
        <authorList>
            <consortium name="US DOE Joint Genome Institute"/>
            <person name="Copeland A."/>
            <person name="Lucas S."/>
            <person name="Lapidus A."/>
            <person name="Glavina del Rio T."/>
            <person name="Dalin E."/>
            <person name="Tice H."/>
            <person name="Bruce D."/>
            <person name="Goodwin L."/>
            <person name="Pitluck S."/>
            <person name="LaButti K."/>
            <person name="Schmutz J."/>
            <person name="Larimer F."/>
            <person name="Land M."/>
            <person name="Hauser L."/>
            <person name="Kyrpides N."/>
            <person name="Mikhailova N."/>
            <person name="Dunfield P.F."/>
            <person name="Dedysh S.N."/>
            <person name="Liesack W."/>
            <person name="Saw J.H."/>
            <person name="Alam M."/>
            <person name="Chen Y."/>
            <person name="Murrell J.C."/>
            <person name="Richardson P."/>
        </authorList>
    </citation>
    <scope>NUCLEOTIDE SEQUENCE [LARGE SCALE GENOMIC DNA]</scope>
    <source>
        <strain evidence="6">ATCC 9039 / DSM 1715 / NCIMB 8712</strain>
    </source>
</reference>
<keyword evidence="2" id="KW-0548">Nucleotidyltransferase</keyword>
<dbReference type="HOGENOM" id="CLU_029499_2_1_5"/>
<dbReference type="EMBL" id="CP001016">
    <property type="protein sequence ID" value="ACB94238.1"/>
    <property type="molecule type" value="Genomic_DNA"/>
</dbReference>
<dbReference type="STRING" id="395963.Bind_0586"/>
<dbReference type="PANTHER" id="PTHR43584">
    <property type="entry name" value="NUCLEOTIDYL TRANSFERASE"/>
    <property type="match status" value="1"/>
</dbReference>
<proteinExistence type="predicted"/>
<dbReference type="SUPFAM" id="SSF53448">
    <property type="entry name" value="Nucleotide-diphospho-sugar transferases"/>
    <property type="match status" value="1"/>
</dbReference>
<dbReference type="RefSeq" id="WP_012383596.1">
    <property type="nucleotide sequence ID" value="NC_010581.1"/>
</dbReference>
<dbReference type="Pfam" id="PF12804">
    <property type="entry name" value="NTP_transf_3"/>
    <property type="match status" value="1"/>
</dbReference>
<sequence>MSSPLSPPSLHSDHPRTAMVFAAGLGTRMRPLTEKTPKPLIKVAGKPLIDHMLDRFAAIGLPTAIVNVHFHPEQIEAHLASRTEPHILISDERSLLLDQGGGIKRALPLLGEAPFFICNTDAFWLEGPCSNLQRLAAAWDPDRMDILLLIAATTSSQGVDWLGDFSFEPDGRLKKRQERMVAPFVYAGVGIVKPELFQAETREVFPLAPYFFAAAAQDRLFGLRLDGVWLHVGTPEAIEEAELTVARSIL</sequence>
<dbReference type="eggNOG" id="COG1208">
    <property type="taxonomic scope" value="Bacteria"/>
</dbReference>
<evidence type="ECO:0000313" key="6">
    <source>
        <dbReference type="Proteomes" id="UP000001695"/>
    </source>
</evidence>
<dbReference type="GO" id="GO:0016779">
    <property type="term" value="F:nucleotidyltransferase activity"/>
    <property type="evidence" value="ECO:0007669"/>
    <property type="project" value="UniProtKB-KW"/>
</dbReference>
<evidence type="ECO:0000259" key="4">
    <source>
        <dbReference type="Pfam" id="PF12804"/>
    </source>
</evidence>
<dbReference type="Gene3D" id="3.90.550.10">
    <property type="entry name" value="Spore Coat Polysaccharide Biosynthesis Protein SpsA, Chain A"/>
    <property type="match status" value="1"/>
</dbReference>
<name>B2IFM7_BEII9</name>
<dbReference type="KEGG" id="bid:Bind_0586"/>
<keyword evidence="1 5" id="KW-0808">Transferase</keyword>
<evidence type="ECO:0000256" key="2">
    <source>
        <dbReference type="ARBA" id="ARBA00022695"/>
    </source>
</evidence>
<dbReference type="InterPro" id="IPR025877">
    <property type="entry name" value="MobA-like_NTP_Trfase"/>
</dbReference>